<comment type="caution">
    <text evidence="3">The sequence shown here is derived from an EMBL/GenBank/DDBJ whole genome shotgun (WGS) entry which is preliminary data.</text>
</comment>
<evidence type="ECO:0008006" key="5">
    <source>
        <dbReference type="Google" id="ProtNLM"/>
    </source>
</evidence>
<evidence type="ECO:0000313" key="4">
    <source>
        <dbReference type="Proteomes" id="UP000218231"/>
    </source>
</evidence>
<feature type="region of interest" description="Disordered" evidence="2">
    <location>
        <begin position="151"/>
        <end position="178"/>
    </location>
</feature>
<dbReference type="AlphaFoldDB" id="A0A2A2L327"/>
<evidence type="ECO:0000256" key="1">
    <source>
        <dbReference type="SAM" id="Coils"/>
    </source>
</evidence>
<evidence type="ECO:0000313" key="3">
    <source>
        <dbReference type="EMBL" id="PAV80558.1"/>
    </source>
</evidence>
<protein>
    <recommendedName>
        <fullName evidence="5">Tudor domain-containing protein</fullName>
    </recommendedName>
</protein>
<feature type="region of interest" description="Disordered" evidence="2">
    <location>
        <begin position="51"/>
        <end position="71"/>
    </location>
</feature>
<dbReference type="STRING" id="2018661.A0A2A2L327"/>
<evidence type="ECO:0000256" key="2">
    <source>
        <dbReference type="SAM" id="MobiDB-lite"/>
    </source>
</evidence>
<keyword evidence="4" id="KW-1185">Reference proteome</keyword>
<name>A0A2A2L327_9BILA</name>
<dbReference type="OrthoDB" id="79171at2759"/>
<proteinExistence type="predicted"/>
<feature type="coiled-coil region" evidence="1">
    <location>
        <begin position="1"/>
        <end position="48"/>
    </location>
</feature>
<reference evidence="3 4" key="1">
    <citation type="journal article" date="2017" name="Curr. Biol.">
        <title>Genome architecture and evolution of a unichromosomal asexual nematode.</title>
        <authorList>
            <person name="Fradin H."/>
            <person name="Zegar C."/>
            <person name="Gutwein M."/>
            <person name="Lucas J."/>
            <person name="Kovtun M."/>
            <person name="Corcoran D."/>
            <person name="Baugh L.R."/>
            <person name="Kiontke K."/>
            <person name="Gunsalus K."/>
            <person name="Fitch D.H."/>
            <person name="Piano F."/>
        </authorList>
    </citation>
    <scope>NUCLEOTIDE SEQUENCE [LARGE SCALE GENOMIC DNA]</scope>
    <source>
        <strain evidence="3">PF1309</strain>
    </source>
</reference>
<gene>
    <name evidence="3" type="ORF">WR25_11402</name>
</gene>
<accession>A0A2A2L327</accession>
<dbReference type="Proteomes" id="UP000218231">
    <property type="component" value="Unassembled WGS sequence"/>
</dbReference>
<organism evidence="3 4">
    <name type="scientific">Diploscapter pachys</name>
    <dbReference type="NCBI Taxonomy" id="2018661"/>
    <lineage>
        <taxon>Eukaryota</taxon>
        <taxon>Metazoa</taxon>
        <taxon>Ecdysozoa</taxon>
        <taxon>Nematoda</taxon>
        <taxon>Chromadorea</taxon>
        <taxon>Rhabditida</taxon>
        <taxon>Rhabditina</taxon>
        <taxon>Rhabditomorpha</taxon>
        <taxon>Rhabditoidea</taxon>
        <taxon>Rhabditidae</taxon>
        <taxon>Diploscapter</taxon>
    </lineage>
</organism>
<dbReference type="EMBL" id="LIAE01007252">
    <property type="protein sequence ID" value="PAV80558.1"/>
    <property type="molecule type" value="Genomic_DNA"/>
</dbReference>
<keyword evidence="1" id="KW-0175">Coiled coil</keyword>
<sequence>MSNIDEELTSFKLQLQQVEAALLGDPDNEELLNLKSSLEEIIQLQEDLKADASAGGDGSMGSSSASLPQSTNNHIWTVGERVMAPLPDGRRVMAKIDSLTPAGAAITFISSGQQTIVDTSELQLPPENQRKNFTVEKKNYVFDKTKKGDKKEWHLEKEHRKQRAQKKELKRKELDSVKEQEKTSWQKFNNKAIHKGMKGLKKVTATASSQDGPSHGLKRETTISSRANEFQLRTYRGAMDSLF</sequence>